<dbReference type="PANTHER" id="PTHR43566:SF2">
    <property type="entry name" value="DUF4143 DOMAIN-CONTAINING PROTEIN"/>
    <property type="match status" value="1"/>
</dbReference>
<feature type="domain" description="AAA" evidence="1">
    <location>
        <begin position="43"/>
        <end position="152"/>
    </location>
</feature>
<dbReference type="Pfam" id="PF13173">
    <property type="entry name" value="AAA_14"/>
    <property type="match status" value="1"/>
</dbReference>
<reference evidence="3 4" key="1">
    <citation type="submission" date="2011-05" db="EMBL/GenBank/DDBJ databases">
        <title>Whole genome sequence of Microlunatus phosphovorus NM-1.</title>
        <authorList>
            <person name="Hosoyama A."/>
            <person name="Sasaki K."/>
            <person name="Harada T."/>
            <person name="Igarashi R."/>
            <person name="Kawakoshi A."/>
            <person name="Sasagawa M."/>
            <person name="Fukada J."/>
            <person name="Nakamura S."/>
            <person name="Katano Y."/>
            <person name="Hanada S."/>
            <person name="Kamagata Y."/>
            <person name="Nakamura N."/>
            <person name="Yamazaki S."/>
            <person name="Fujita N."/>
        </authorList>
    </citation>
    <scope>NUCLEOTIDE SEQUENCE [LARGE SCALE GENOMIC DNA]</scope>
    <source>
        <strain evidence="4">ATCC 700054 / DSM 10555 / JCM 9379 / NBRC 101784 / NCIMB 13414 / VKM Ac-1990 / NM-1</strain>
    </source>
</reference>
<evidence type="ECO:0000313" key="4">
    <source>
        <dbReference type="Proteomes" id="UP000007947"/>
    </source>
</evidence>
<feature type="domain" description="DUF4143" evidence="2">
    <location>
        <begin position="226"/>
        <end position="381"/>
    </location>
</feature>
<protein>
    <recommendedName>
        <fullName evidence="5">DUF4143 domain-containing protein</fullName>
    </recommendedName>
</protein>
<dbReference type="AlphaFoldDB" id="F5XGH8"/>
<keyword evidence="4" id="KW-1185">Reference proteome</keyword>
<evidence type="ECO:0000259" key="1">
    <source>
        <dbReference type="Pfam" id="PF13173"/>
    </source>
</evidence>
<gene>
    <name evidence="3" type="ordered locus">MLP_00710</name>
</gene>
<evidence type="ECO:0008006" key="5">
    <source>
        <dbReference type="Google" id="ProtNLM"/>
    </source>
</evidence>
<dbReference type="eggNOG" id="COG1373">
    <property type="taxonomic scope" value="Bacteria"/>
</dbReference>
<evidence type="ECO:0000313" key="3">
    <source>
        <dbReference type="EMBL" id="BAK33085.1"/>
    </source>
</evidence>
<name>F5XGH8_MICPN</name>
<sequence>MPNKPTADRLSKSSQSAVFWLVRYLDRMIDTRLGRLLAAMGGVVLEGPRACGKTSTGLQHANSSLRLDSSPSAVELAELDPVGLLQGATPRLIDEWQLSPTLWNVIRHEIDSRGLSGQFILSGSAAPPDDIRRHSGAGRFGRIRMRTMSLSESQRSSAEVSLHELNDHDHLSGVRSPLGYRDLAAEAVRGGWPALVHSSVADAVEFNASYCNDITSTDLRLATGVRHDPVRVRRLLASLARNVATEANVANLTADVAADGRSIDRDTVRTYLDALASIFIFEEQPAWSVSLRSRSRLRSRPKLHLSDPALACAALQLSPQRLANDPEYFGQVFESMVIRDLHAYLDTAGGHIFHYRDDTGLEIDAILEFVEGEWAAVEVKLGTRHIPEAEANLLKLRDERVDTDRVGRPRFLAIITGTEYGYTLPSGVHIIPIGALTA</sequence>
<dbReference type="KEGG" id="mph:MLP_00710"/>
<evidence type="ECO:0000259" key="2">
    <source>
        <dbReference type="Pfam" id="PF13635"/>
    </source>
</evidence>
<dbReference type="InterPro" id="IPR041682">
    <property type="entry name" value="AAA_14"/>
</dbReference>
<dbReference type="STRING" id="1032480.MLP_00710"/>
<dbReference type="PANTHER" id="PTHR43566">
    <property type="entry name" value="CONSERVED PROTEIN"/>
    <property type="match status" value="1"/>
</dbReference>
<dbReference type="InterPro" id="IPR025420">
    <property type="entry name" value="DUF4143"/>
</dbReference>
<organism evidence="3 4">
    <name type="scientific">Microlunatus phosphovorus (strain ATCC 700054 / DSM 10555 / JCM 9379 / NBRC 101784 / NCIMB 13414 / VKM Ac-1990 / NM-1)</name>
    <dbReference type="NCBI Taxonomy" id="1032480"/>
    <lineage>
        <taxon>Bacteria</taxon>
        <taxon>Bacillati</taxon>
        <taxon>Actinomycetota</taxon>
        <taxon>Actinomycetes</taxon>
        <taxon>Propionibacteriales</taxon>
        <taxon>Propionibacteriaceae</taxon>
        <taxon>Microlunatus</taxon>
    </lineage>
</organism>
<dbReference type="EMBL" id="AP012204">
    <property type="protein sequence ID" value="BAK33085.1"/>
    <property type="molecule type" value="Genomic_DNA"/>
</dbReference>
<dbReference type="Proteomes" id="UP000007947">
    <property type="component" value="Chromosome"/>
</dbReference>
<proteinExistence type="predicted"/>
<dbReference type="Pfam" id="PF13635">
    <property type="entry name" value="DUF4143"/>
    <property type="match status" value="1"/>
</dbReference>
<accession>F5XGH8</accession>
<dbReference type="HOGENOM" id="CLU_041527_4_1_11"/>